<name>A0A9D1F2W8_9FIRM</name>
<keyword evidence="2" id="KW-0521">NADP</keyword>
<evidence type="ECO:0000259" key="4">
    <source>
        <dbReference type="Pfam" id="PF00248"/>
    </source>
</evidence>
<dbReference type="EMBL" id="DVIT01000002">
    <property type="protein sequence ID" value="HIS46057.1"/>
    <property type="molecule type" value="Genomic_DNA"/>
</dbReference>
<keyword evidence="3" id="KW-0560">Oxidoreductase</keyword>
<gene>
    <name evidence="5" type="ORF">IAB46_00600</name>
</gene>
<dbReference type="GO" id="GO:0016616">
    <property type="term" value="F:oxidoreductase activity, acting on the CH-OH group of donors, NAD or NADP as acceptor"/>
    <property type="evidence" value="ECO:0007669"/>
    <property type="project" value="UniProtKB-ARBA"/>
</dbReference>
<feature type="domain" description="NADP-dependent oxidoreductase" evidence="4">
    <location>
        <begin position="10"/>
        <end position="70"/>
    </location>
</feature>
<dbReference type="InterPro" id="IPR023210">
    <property type="entry name" value="NADP_OxRdtase_dom"/>
</dbReference>
<dbReference type="AlphaFoldDB" id="A0A9D1F2W8"/>
<organism evidence="5 6">
    <name type="scientific">Candidatus Scybalocola faecigallinarum</name>
    <dbReference type="NCBI Taxonomy" id="2840941"/>
    <lineage>
        <taxon>Bacteria</taxon>
        <taxon>Bacillati</taxon>
        <taxon>Bacillota</taxon>
        <taxon>Clostridia</taxon>
        <taxon>Lachnospirales</taxon>
        <taxon>Lachnospiraceae</taxon>
        <taxon>Lachnospiraceae incertae sedis</taxon>
        <taxon>Candidatus Scybalocola (ex Gilroy et al. 2021)</taxon>
    </lineage>
</organism>
<reference evidence="5" key="2">
    <citation type="journal article" date="2021" name="PeerJ">
        <title>Extensive microbial diversity within the chicken gut microbiome revealed by metagenomics and culture.</title>
        <authorList>
            <person name="Gilroy R."/>
            <person name="Ravi A."/>
            <person name="Getino M."/>
            <person name="Pursley I."/>
            <person name="Horton D.L."/>
            <person name="Alikhan N.F."/>
            <person name="Baker D."/>
            <person name="Gharbi K."/>
            <person name="Hall N."/>
            <person name="Watson M."/>
            <person name="Adriaenssens E.M."/>
            <person name="Foster-Nyarko E."/>
            <person name="Jarju S."/>
            <person name="Secka A."/>
            <person name="Antonio M."/>
            <person name="Oren A."/>
            <person name="Chaudhuri R.R."/>
            <person name="La Ragione R."/>
            <person name="Hildebrand F."/>
            <person name="Pallen M.J."/>
        </authorList>
    </citation>
    <scope>NUCLEOTIDE SEQUENCE</scope>
    <source>
        <strain evidence="5">CHK178-757</strain>
    </source>
</reference>
<comment type="caution">
    <text evidence="5">The sequence shown here is derived from an EMBL/GenBank/DDBJ whole genome shotgun (WGS) entry which is preliminary data.</text>
</comment>
<dbReference type="Proteomes" id="UP000823927">
    <property type="component" value="Unassembled WGS sequence"/>
</dbReference>
<dbReference type="Gene3D" id="3.20.20.100">
    <property type="entry name" value="NADP-dependent oxidoreductase domain"/>
    <property type="match status" value="1"/>
</dbReference>
<protein>
    <submittedName>
        <fullName evidence="5">Aldo/keto reductase</fullName>
    </submittedName>
</protein>
<evidence type="ECO:0000313" key="6">
    <source>
        <dbReference type="Proteomes" id="UP000823927"/>
    </source>
</evidence>
<evidence type="ECO:0000256" key="3">
    <source>
        <dbReference type="ARBA" id="ARBA00023002"/>
    </source>
</evidence>
<dbReference type="SUPFAM" id="SSF51430">
    <property type="entry name" value="NAD(P)-linked oxidoreductase"/>
    <property type="match status" value="1"/>
</dbReference>
<dbReference type="PANTHER" id="PTHR43827">
    <property type="entry name" value="2,5-DIKETO-D-GLUCONIC ACID REDUCTASE"/>
    <property type="match status" value="1"/>
</dbReference>
<reference evidence="5" key="1">
    <citation type="submission" date="2020-10" db="EMBL/GenBank/DDBJ databases">
        <authorList>
            <person name="Gilroy R."/>
        </authorList>
    </citation>
    <scope>NUCLEOTIDE SEQUENCE</scope>
    <source>
        <strain evidence="5">CHK178-757</strain>
    </source>
</reference>
<evidence type="ECO:0000256" key="1">
    <source>
        <dbReference type="ARBA" id="ARBA00007905"/>
    </source>
</evidence>
<evidence type="ECO:0000313" key="5">
    <source>
        <dbReference type="EMBL" id="HIS46057.1"/>
    </source>
</evidence>
<dbReference type="InterPro" id="IPR020471">
    <property type="entry name" value="AKR"/>
</dbReference>
<dbReference type="InterPro" id="IPR036812">
    <property type="entry name" value="NAD(P)_OxRdtase_dom_sf"/>
</dbReference>
<sequence length="94" mass="10655">MHRRPSEFSLLNLIAEKYGKDAGQIILRWHIQEGVVALPKATTQEHINGNIDVFDFSLTDAEMSVIRSLDTGKGTHDPEDKAVEEGLKRFRIHD</sequence>
<proteinExistence type="inferred from homology"/>
<accession>A0A9D1F2W8</accession>
<comment type="similarity">
    <text evidence="1">Belongs to the aldo/keto reductase family.</text>
</comment>
<dbReference type="PANTHER" id="PTHR43827:SF3">
    <property type="entry name" value="NADP-DEPENDENT OXIDOREDUCTASE DOMAIN-CONTAINING PROTEIN"/>
    <property type="match status" value="1"/>
</dbReference>
<dbReference type="Pfam" id="PF00248">
    <property type="entry name" value="Aldo_ket_red"/>
    <property type="match status" value="1"/>
</dbReference>
<evidence type="ECO:0000256" key="2">
    <source>
        <dbReference type="ARBA" id="ARBA00022857"/>
    </source>
</evidence>